<dbReference type="InterPro" id="IPR009225">
    <property type="entry name" value="Phage_head_completion_GpL"/>
</dbReference>
<dbReference type="AlphaFoldDB" id="A0AAJ2D953"/>
<evidence type="ECO:0000313" key="2">
    <source>
        <dbReference type="Proteomes" id="UP001224622"/>
    </source>
</evidence>
<reference evidence="1" key="1">
    <citation type="submission" date="2023-08" db="EMBL/GenBank/DDBJ databases">
        <title>The Comparative Genomic Analysis of Yersiniaceae from Polar Regions.</title>
        <authorList>
            <person name="Goncharov A."/>
            <person name="Aslanov B."/>
            <person name="Kolodzhieva V."/>
            <person name="Azarov D."/>
            <person name="Mochov A."/>
            <person name="Lebedeva E."/>
        </authorList>
    </citation>
    <scope>NUCLEOTIDE SEQUENCE</scope>
    <source>
        <strain evidence="1">Vf</strain>
    </source>
</reference>
<proteinExistence type="predicted"/>
<name>A0AAJ2D953_SERFO</name>
<organism evidence="1 2">
    <name type="scientific">Serratia fonticola</name>
    <dbReference type="NCBI Taxonomy" id="47917"/>
    <lineage>
        <taxon>Bacteria</taxon>
        <taxon>Pseudomonadati</taxon>
        <taxon>Pseudomonadota</taxon>
        <taxon>Gammaproteobacteria</taxon>
        <taxon>Enterobacterales</taxon>
        <taxon>Yersiniaceae</taxon>
        <taxon>Serratia</taxon>
    </lineage>
</organism>
<comment type="caution">
    <text evidence="1">The sequence shown here is derived from an EMBL/GenBank/DDBJ whole genome shotgun (WGS) entry which is preliminary data.</text>
</comment>
<gene>
    <name evidence="1" type="ORF">RDT67_10825</name>
</gene>
<dbReference type="RefSeq" id="WP_309047367.1">
    <property type="nucleotide sequence ID" value="NZ_JAVIGA010000009.1"/>
</dbReference>
<evidence type="ECO:0000313" key="1">
    <source>
        <dbReference type="EMBL" id="MDQ9126923.1"/>
    </source>
</evidence>
<sequence length="150" mass="16181">MFRPGDNGFQKSTLTNDGFWPDLQLDDFQRQRQIPPSIDAGTVSQAMLTAVAEVNPSLAAFAAQQQRKGHATAAAVPGPVMDGENALTAQYKKAVYARAKADLMGEFAAISRREDNTNQDAPQTKASLLAEAAFVIRAIKGRKRVGVHLV</sequence>
<dbReference type="Pfam" id="PF05926">
    <property type="entry name" value="Phage_GPL"/>
    <property type="match status" value="1"/>
</dbReference>
<accession>A0AAJ2D953</accession>
<protein>
    <submittedName>
        <fullName evidence="1">Head completion/stabilization protein</fullName>
    </submittedName>
</protein>
<dbReference type="Proteomes" id="UP001224622">
    <property type="component" value="Unassembled WGS sequence"/>
</dbReference>
<dbReference type="EMBL" id="JAVIGA010000009">
    <property type="protein sequence ID" value="MDQ9126923.1"/>
    <property type="molecule type" value="Genomic_DNA"/>
</dbReference>